<evidence type="ECO:0000313" key="2">
    <source>
        <dbReference type="EMBL" id="CAL1372388.1"/>
    </source>
</evidence>
<keyword evidence="3" id="KW-1185">Reference proteome</keyword>
<accession>A0AAV2DGP8</accession>
<sequence>MEFDYDFSHSHLEEKQSSGSTTIHQEPSPCGRRFLKHSLRRNIHHGRQKIFEMRSLNFNRRKERLSMMLGGDSKTVSKHSPIMDSHQRKLQSALTKALIETL</sequence>
<organism evidence="2 3">
    <name type="scientific">Linum trigynum</name>
    <dbReference type="NCBI Taxonomy" id="586398"/>
    <lineage>
        <taxon>Eukaryota</taxon>
        <taxon>Viridiplantae</taxon>
        <taxon>Streptophyta</taxon>
        <taxon>Embryophyta</taxon>
        <taxon>Tracheophyta</taxon>
        <taxon>Spermatophyta</taxon>
        <taxon>Magnoliopsida</taxon>
        <taxon>eudicotyledons</taxon>
        <taxon>Gunneridae</taxon>
        <taxon>Pentapetalae</taxon>
        <taxon>rosids</taxon>
        <taxon>fabids</taxon>
        <taxon>Malpighiales</taxon>
        <taxon>Linaceae</taxon>
        <taxon>Linum</taxon>
    </lineage>
</organism>
<feature type="region of interest" description="Disordered" evidence="1">
    <location>
        <begin position="1"/>
        <end position="30"/>
    </location>
</feature>
<gene>
    <name evidence="2" type="ORF">LTRI10_LOCUS14401</name>
</gene>
<evidence type="ECO:0000313" key="3">
    <source>
        <dbReference type="Proteomes" id="UP001497516"/>
    </source>
</evidence>
<protein>
    <submittedName>
        <fullName evidence="2">Uncharacterized protein</fullName>
    </submittedName>
</protein>
<reference evidence="2 3" key="1">
    <citation type="submission" date="2024-04" db="EMBL/GenBank/DDBJ databases">
        <authorList>
            <person name="Fracassetti M."/>
        </authorList>
    </citation>
    <scope>NUCLEOTIDE SEQUENCE [LARGE SCALE GENOMIC DNA]</scope>
</reference>
<evidence type="ECO:0000256" key="1">
    <source>
        <dbReference type="SAM" id="MobiDB-lite"/>
    </source>
</evidence>
<dbReference type="AlphaFoldDB" id="A0AAV2DGP8"/>
<feature type="compositionally biased region" description="Basic and acidic residues" evidence="1">
    <location>
        <begin position="1"/>
        <end position="16"/>
    </location>
</feature>
<dbReference type="EMBL" id="OZ034815">
    <property type="protein sequence ID" value="CAL1372388.1"/>
    <property type="molecule type" value="Genomic_DNA"/>
</dbReference>
<proteinExistence type="predicted"/>
<name>A0AAV2DGP8_9ROSI</name>
<dbReference type="Proteomes" id="UP001497516">
    <property type="component" value="Chromosome 2"/>
</dbReference>